<dbReference type="InterPro" id="IPR010499">
    <property type="entry name" value="AraC_E-bd"/>
</dbReference>
<gene>
    <name evidence="2" type="ORF">WDJ61_15095</name>
</gene>
<dbReference type="SMART" id="SM00871">
    <property type="entry name" value="AraC_E_bind"/>
    <property type="match status" value="1"/>
</dbReference>
<dbReference type="PANTHER" id="PTHR36444">
    <property type="entry name" value="TRANSCRIPTIONAL REGULATOR PROTEIN YOBU-RELATED"/>
    <property type="match status" value="1"/>
</dbReference>
<dbReference type="SUPFAM" id="SSF55136">
    <property type="entry name" value="Probable bacterial effector-binding domain"/>
    <property type="match status" value="1"/>
</dbReference>
<dbReference type="Pfam" id="PF12674">
    <property type="entry name" value="Zn_ribbon_2"/>
    <property type="match status" value="1"/>
</dbReference>
<dbReference type="EMBL" id="CP147404">
    <property type="protein sequence ID" value="WXB92538.1"/>
    <property type="molecule type" value="Genomic_DNA"/>
</dbReference>
<proteinExistence type="predicted"/>
<dbReference type="InterPro" id="IPR011256">
    <property type="entry name" value="Reg_factor_effector_dom_sf"/>
</dbReference>
<accession>A0ABZ2N4K8</accession>
<dbReference type="Pfam" id="PF14526">
    <property type="entry name" value="Cass2"/>
    <property type="match status" value="1"/>
</dbReference>
<dbReference type="Proteomes" id="UP001387364">
    <property type="component" value="Chromosome"/>
</dbReference>
<dbReference type="PANTHER" id="PTHR36444:SF2">
    <property type="entry name" value="TRANSCRIPTIONAL REGULATOR PROTEIN YOBU-RELATED"/>
    <property type="match status" value="1"/>
</dbReference>
<evidence type="ECO:0000313" key="3">
    <source>
        <dbReference type="Proteomes" id="UP001387364"/>
    </source>
</evidence>
<name>A0ABZ2N4K8_9BACI</name>
<evidence type="ECO:0000313" key="2">
    <source>
        <dbReference type="EMBL" id="WXB92538.1"/>
    </source>
</evidence>
<organism evidence="2 3">
    <name type="scientific">Bacillus kandeliae</name>
    <dbReference type="NCBI Taxonomy" id="3129297"/>
    <lineage>
        <taxon>Bacteria</taxon>
        <taxon>Bacillati</taxon>
        <taxon>Bacillota</taxon>
        <taxon>Bacilli</taxon>
        <taxon>Bacillales</taxon>
        <taxon>Bacillaceae</taxon>
        <taxon>Bacillus</taxon>
    </lineage>
</organism>
<keyword evidence="3" id="KW-1185">Reference proteome</keyword>
<evidence type="ECO:0000259" key="1">
    <source>
        <dbReference type="SMART" id="SM00871"/>
    </source>
</evidence>
<dbReference type="InterPro" id="IPR029441">
    <property type="entry name" value="Cass2"/>
</dbReference>
<protein>
    <submittedName>
        <fullName evidence="2">Effector binding domain-containing protein</fullName>
    </submittedName>
</protein>
<dbReference type="InterPro" id="IPR053182">
    <property type="entry name" value="YobU-like_regulator"/>
</dbReference>
<reference evidence="2 3" key="1">
    <citation type="submission" date="2024-02" db="EMBL/GenBank/DDBJ databases">
        <title>Seven novel Bacillus-like species.</title>
        <authorList>
            <person name="Liu G."/>
        </authorList>
    </citation>
    <scope>NUCLEOTIDE SEQUENCE [LARGE SCALE GENOMIC DNA]</scope>
    <source>
        <strain evidence="2 3">FJAT-52991</strain>
    </source>
</reference>
<feature type="domain" description="AraC effector-binding" evidence="1">
    <location>
        <begin position="88"/>
        <end position="247"/>
    </location>
</feature>
<dbReference type="InterPro" id="IPR025868">
    <property type="entry name" value="Zn_ribbon_dom_put"/>
</dbReference>
<dbReference type="Gene3D" id="3.20.80.10">
    <property type="entry name" value="Regulatory factor, effector binding domain"/>
    <property type="match status" value="1"/>
</dbReference>
<sequence>MQNHCQSCGRPLTDQSLLGTEKEGQLSKDYCTYCYEAGEFKQPDLTVEEMIDICVPHLKKDGMKEDQARQMLASFLPNLKRWRKSEFAAPVVVEKEPFQVIGMTARTCNADEMTSKAKIPSLWSAFYQQKVGEKVSHLVKPGIVYGLYSDYTTDVNGEYSITLGMEMSSSEAVPEGVVVKTIPAAKYMVFTSEKGPMPEVVIKAWQDIWAWFAQSEVERTYTGDFEKYDEKCANPEEAQVEIYIAIRG</sequence>
<dbReference type="RefSeq" id="WP_338751138.1">
    <property type="nucleotide sequence ID" value="NZ_CP147404.1"/>
</dbReference>